<feature type="compositionally biased region" description="Low complexity" evidence="1">
    <location>
        <begin position="337"/>
        <end position="347"/>
    </location>
</feature>
<feature type="compositionally biased region" description="Polar residues" evidence="1">
    <location>
        <begin position="400"/>
        <end position="412"/>
    </location>
</feature>
<evidence type="ECO:0000313" key="2">
    <source>
        <dbReference type="EMBL" id="MCG7506807.1"/>
    </source>
</evidence>
<organism evidence="2 3">
    <name type="scientific">Mesorhizobium retamae</name>
    <dbReference type="NCBI Taxonomy" id="2912854"/>
    <lineage>
        <taxon>Bacteria</taxon>
        <taxon>Pseudomonadati</taxon>
        <taxon>Pseudomonadota</taxon>
        <taxon>Alphaproteobacteria</taxon>
        <taxon>Hyphomicrobiales</taxon>
        <taxon>Phyllobacteriaceae</taxon>
        <taxon>Mesorhizobium</taxon>
    </lineage>
</organism>
<evidence type="ECO:0000256" key="1">
    <source>
        <dbReference type="SAM" id="MobiDB-lite"/>
    </source>
</evidence>
<sequence length="440" mass="47913">MNAKKISVTGRRLKAASLAFILAFSGTTSVPLVAPAVQAAHAATVSMAVRERLTRYGVWQISQRYGEVWVPSVNTSWRPYTVGRWVWTDDGWYWESSEPFGAVVFHYGRWAYDNELGWVWLAGDEWAPAWVVWRQSHDYVGWVPAPPPEERVVFRDAWWSFVPVVAIGAAEVLPTLRPVEDNVTIVRNTTIIDQRVVVKNIYNNYSQPTVRMENRVIPINAGPILTQLPQPVAARVRAANIVPPAKGSLAPAKLDVSKAHEVKLRAASLQLGQPVPSPKSQSGAGSVPTTSIDTTAAKPKNMVATKPSAASQPRQSPKPAAVEGGVRQPHKKPSPPAAGKSGPGVAADLGQNRSMPRSIHANNKPLKVVSPTAAAQRHRVNTPVVQGGDHQQRAAIARPTRQTAHMNTSHRPQATPHKPAPTAHKPVKCDPHDSRCKVRG</sequence>
<dbReference type="InterPro" id="IPR046535">
    <property type="entry name" value="DUF6600"/>
</dbReference>
<proteinExistence type="predicted"/>
<reference evidence="2 3" key="1">
    <citation type="submission" date="2022-02" db="EMBL/GenBank/DDBJ databases">
        <title>Draft genome sequence of Mezorhizobium retamae strain IRAMC:0171 isolated from Retama raetam nodules.</title>
        <authorList>
            <person name="Bengaied R."/>
            <person name="Sbissi I."/>
            <person name="Huber K."/>
            <person name="Ghodbane F."/>
            <person name="Nouioui I."/>
            <person name="Tarhouni M."/>
            <person name="Gtari M."/>
        </authorList>
    </citation>
    <scope>NUCLEOTIDE SEQUENCE [LARGE SCALE GENOMIC DNA]</scope>
    <source>
        <strain evidence="2 3">IRAMC:0171</strain>
    </source>
</reference>
<comment type="caution">
    <text evidence="2">The sequence shown here is derived from an EMBL/GenBank/DDBJ whole genome shotgun (WGS) entry which is preliminary data.</text>
</comment>
<evidence type="ECO:0008006" key="4">
    <source>
        <dbReference type="Google" id="ProtNLM"/>
    </source>
</evidence>
<dbReference type="Proteomes" id="UP001201701">
    <property type="component" value="Unassembled WGS sequence"/>
</dbReference>
<keyword evidence="3" id="KW-1185">Reference proteome</keyword>
<evidence type="ECO:0000313" key="3">
    <source>
        <dbReference type="Proteomes" id="UP001201701"/>
    </source>
</evidence>
<accession>A0ABS9QH87</accession>
<dbReference type="Pfam" id="PF20245">
    <property type="entry name" value="DUF6600"/>
    <property type="match status" value="1"/>
</dbReference>
<dbReference type="RefSeq" id="WP_239367316.1">
    <property type="nucleotide sequence ID" value="NZ_JAKREW010000017.1"/>
</dbReference>
<protein>
    <recommendedName>
        <fullName evidence="4">YXWGXW repeat-containing protein</fullName>
    </recommendedName>
</protein>
<gene>
    <name evidence="2" type="ORF">L4923_17415</name>
</gene>
<feature type="compositionally biased region" description="Basic and acidic residues" evidence="1">
    <location>
        <begin position="427"/>
        <end position="440"/>
    </location>
</feature>
<dbReference type="EMBL" id="JAKREW010000017">
    <property type="protein sequence ID" value="MCG7506807.1"/>
    <property type="molecule type" value="Genomic_DNA"/>
</dbReference>
<name>A0ABS9QH87_9HYPH</name>
<feature type="compositionally biased region" description="Polar residues" evidence="1">
    <location>
        <begin position="278"/>
        <end position="294"/>
    </location>
</feature>
<feature type="region of interest" description="Disordered" evidence="1">
    <location>
        <begin position="269"/>
        <end position="440"/>
    </location>
</feature>